<feature type="region of interest" description="Disordered" evidence="7">
    <location>
        <begin position="512"/>
        <end position="535"/>
    </location>
</feature>
<evidence type="ECO:0000256" key="2">
    <source>
        <dbReference type="ARBA" id="ARBA00022723"/>
    </source>
</evidence>
<evidence type="ECO:0000256" key="7">
    <source>
        <dbReference type="SAM" id="MobiDB-lite"/>
    </source>
</evidence>
<evidence type="ECO:0000256" key="3">
    <source>
        <dbReference type="ARBA" id="ARBA00022771"/>
    </source>
</evidence>
<dbReference type="GO" id="GO:0035102">
    <property type="term" value="C:PRC1 complex"/>
    <property type="evidence" value="ECO:0007669"/>
    <property type="project" value="TreeGrafter"/>
</dbReference>
<dbReference type="GO" id="GO:1990841">
    <property type="term" value="F:promoter-specific chromatin binding"/>
    <property type="evidence" value="ECO:0007669"/>
    <property type="project" value="TreeGrafter"/>
</dbReference>
<feature type="compositionally biased region" description="Polar residues" evidence="7">
    <location>
        <begin position="292"/>
        <end position="303"/>
    </location>
</feature>
<dbReference type="SUPFAM" id="SSF57850">
    <property type="entry name" value="RING/U-box"/>
    <property type="match status" value="1"/>
</dbReference>
<feature type="compositionally biased region" description="Polar residues" evidence="7">
    <location>
        <begin position="1186"/>
        <end position="1198"/>
    </location>
</feature>
<evidence type="ECO:0000256" key="4">
    <source>
        <dbReference type="ARBA" id="ARBA00022833"/>
    </source>
</evidence>
<evidence type="ECO:0000313" key="10">
    <source>
        <dbReference type="Proteomes" id="UP000668214"/>
    </source>
</evidence>
<feature type="region of interest" description="Disordered" evidence="7">
    <location>
        <begin position="271"/>
        <end position="305"/>
    </location>
</feature>
<feature type="region of interest" description="Disordered" evidence="7">
    <location>
        <begin position="1186"/>
        <end position="1306"/>
    </location>
</feature>
<feature type="non-terminal residue" evidence="9">
    <location>
        <position position="1"/>
    </location>
</feature>
<keyword evidence="2" id="KW-0479">Metal-binding</keyword>
<dbReference type="FunFam" id="3.30.40.10:FF:000033">
    <property type="entry name" value="Polycomb group RING finger protein 3"/>
    <property type="match status" value="1"/>
</dbReference>
<gene>
    <name evidence="9" type="primary">Psc</name>
    <name evidence="9" type="ORF">G6Z78_0013193</name>
</gene>
<dbReference type="Gene3D" id="3.30.40.10">
    <property type="entry name" value="Zinc/RING finger domain, C3HC4 (zinc finger)"/>
    <property type="match status" value="1"/>
</dbReference>
<keyword evidence="3 6" id="KW-0863">Zinc-finger</keyword>
<comment type="caution">
    <text evidence="9">The sequence shown here is derived from an EMBL/GenBank/DDBJ whole genome shotgun (WGS) entry which is preliminary data.</text>
</comment>
<feature type="region of interest" description="Disordered" evidence="7">
    <location>
        <begin position="1366"/>
        <end position="1388"/>
    </location>
</feature>
<proteinExistence type="predicted"/>
<protein>
    <submittedName>
        <fullName evidence="9">PSC protein</fullName>
    </submittedName>
</protein>
<evidence type="ECO:0000256" key="1">
    <source>
        <dbReference type="ARBA" id="ARBA00004123"/>
    </source>
</evidence>
<dbReference type="PROSITE" id="PS00518">
    <property type="entry name" value="ZF_RING_1"/>
    <property type="match status" value="1"/>
</dbReference>
<feature type="region of interest" description="Disordered" evidence="7">
    <location>
        <begin position="1140"/>
        <end position="1170"/>
    </location>
</feature>
<organism evidence="9 10">
    <name type="scientific">Pseudoatta argentina</name>
    <dbReference type="NCBI Taxonomy" id="621737"/>
    <lineage>
        <taxon>Eukaryota</taxon>
        <taxon>Metazoa</taxon>
        <taxon>Ecdysozoa</taxon>
        <taxon>Arthropoda</taxon>
        <taxon>Hexapoda</taxon>
        <taxon>Insecta</taxon>
        <taxon>Pterygota</taxon>
        <taxon>Neoptera</taxon>
        <taxon>Endopterygota</taxon>
        <taxon>Hymenoptera</taxon>
        <taxon>Apocrita</taxon>
        <taxon>Aculeata</taxon>
        <taxon>Formicoidea</taxon>
        <taxon>Formicidae</taxon>
        <taxon>Myrmicinae</taxon>
        <taxon>Pseudoatta</taxon>
    </lineage>
</organism>
<feature type="compositionally biased region" description="Polar residues" evidence="7">
    <location>
        <begin position="1255"/>
        <end position="1268"/>
    </location>
</feature>
<dbReference type="Pfam" id="PF16207">
    <property type="entry name" value="RAWUL"/>
    <property type="match status" value="1"/>
</dbReference>
<reference evidence="9" key="1">
    <citation type="submission" date="2020-02" db="EMBL/GenBank/DDBJ databases">
        <title>Relaxed selection underlies rapid genomic changes in the transitions from sociality to social parasitism in ants.</title>
        <authorList>
            <person name="Bi X."/>
        </authorList>
    </citation>
    <scope>NUCLEOTIDE SEQUENCE</scope>
    <source>
        <strain evidence="9">BGI-DK2014c</strain>
        <tissue evidence="9">Whole body</tissue>
    </source>
</reference>
<feature type="domain" description="RING-type" evidence="8">
    <location>
        <begin position="38"/>
        <end position="77"/>
    </location>
</feature>
<evidence type="ECO:0000256" key="6">
    <source>
        <dbReference type="PROSITE-ProRule" id="PRU00175"/>
    </source>
</evidence>
<evidence type="ECO:0000313" key="9">
    <source>
        <dbReference type="EMBL" id="KAG5317888.1"/>
    </source>
</evidence>
<dbReference type="InterPro" id="IPR032443">
    <property type="entry name" value="RAWUL"/>
</dbReference>
<accession>A0A836JLC9</accession>
<dbReference type="Proteomes" id="UP000668214">
    <property type="component" value="Unassembled WGS sequence"/>
</dbReference>
<dbReference type="CDD" id="cd17082">
    <property type="entry name" value="RAWUL_PCGF2_like"/>
    <property type="match status" value="1"/>
</dbReference>
<feature type="compositionally biased region" description="Low complexity" evidence="7">
    <location>
        <begin position="1219"/>
        <end position="1254"/>
    </location>
</feature>
<feature type="region of interest" description="Disordered" evidence="7">
    <location>
        <begin position="381"/>
        <end position="400"/>
    </location>
</feature>
<dbReference type="Gene3D" id="3.10.20.90">
    <property type="entry name" value="Phosphatidylinositol 3-kinase Catalytic Subunit, Chain A, domain 1"/>
    <property type="match status" value="1"/>
</dbReference>
<dbReference type="InterPro" id="IPR013083">
    <property type="entry name" value="Znf_RING/FYVE/PHD"/>
</dbReference>
<dbReference type="InterPro" id="IPR017907">
    <property type="entry name" value="Znf_RING_CS"/>
</dbReference>
<keyword evidence="4" id="KW-0862">Zinc</keyword>
<dbReference type="Pfam" id="PF13923">
    <property type="entry name" value="zf-C3HC4_2"/>
    <property type="match status" value="1"/>
</dbReference>
<comment type="subcellular location">
    <subcellularLocation>
        <location evidence="1">Nucleus</location>
    </subcellularLocation>
</comment>
<dbReference type="PANTHER" id="PTHR10825:SF29">
    <property type="entry name" value="POLYCOMB GROUP RING FINGER PROTEIN 1"/>
    <property type="match status" value="1"/>
</dbReference>
<keyword evidence="10" id="KW-1185">Reference proteome</keyword>
<dbReference type="GO" id="GO:0000122">
    <property type="term" value="P:negative regulation of transcription by RNA polymerase II"/>
    <property type="evidence" value="ECO:0007669"/>
    <property type="project" value="TreeGrafter"/>
</dbReference>
<feature type="region of interest" description="Disordered" evidence="7">
    <location>
        <begin position="787"/>
        <end position="808"/>
    </location>
</feature>
<feature type="compositionally biased region" description="Polar residues" evidence="7">
    <location>
        <begin position="787"/>
        <end position="803"/>
    </location>
</feature>
<feature type="non-terminal residue" evidence="9">
    <location>
        <position position="1388"/>
    </location>
</feature>
<keyword evidence="5" id="KW-0539">Nucleus</keyword>
<feature type="compositionally biased region" description="Low complexity" evidence="7">
    <location>
        <begin position="1154"/>
        <end position="1170"/>
    </location>
</feature>
<dbReference type="PANTHER" id="PTHR10825">
    <property type="entry name" value="RING FINGER DOMAIN-CONTAINING, POLYCOMB GROUP COMPONENT"/>
    <property type="match status" value="1"/>
</dbReference>
<evidence type="ECO:0000259" key="8">
    <source>
        <dbReference type="PROSITE" id="PS50089"/>
    </source>
</evidence>
<name>A0A836JLC9_9HYME</name>
<dbReference type="GO" id="GO:0008270">
    <property type="term" value="F:zinc ion binding"/>
    <property type="evidence" value="ECO:0007669"/>
    <property type="project" value="UniProtKB-KW"/>
</dbReference>
<feature type="region of interest" description="Disordered" evidence="7">
    <location>
        <begin position="903"/>
        <end position="925"/>
    </location>
</feature>
<feature type="compositionally biased region" description="Polar residues" evidence="7">
    <location>
        <begin position="1277"/>
        <end position="1306"/>
    </location>
</feature>
<sequence length="1388" mass="152177">MIAFFFTDFVLGDLFTHEKMASIGKRTLLRDINPHLICLLCRGYLIDATTVGECLHCFCKSCILKYLSTAAHCPLCKHAINKAKPNFKADKALQDIVYKLVPGLYHREMLKRREFYKKHSEHANLATPEQRGEDVSGRLIFNPEDVVSLSLEYLPPGADPLTILSTNDMDTNHLNNSNSTNNNNSNYNDNIVNNRRYLQCPALVTVAHLKKFIAMKYSVDVTRYTIEICHRRATLPENWTLMDVAYIYAWKRIAPMRFFYRVAQEEQRLEAPLHQRPSTPGLGARECLPPSEQHNSNSESNPVNHLETSRLEIKSMSGSVETVSAKDLNETANDKIISSVDQQTTVKLNKEKDEETKTITAVSVTSSTVTINVTNTVTTTTTNASPLSGTNTSPSIDDSNKQIKSPIKILKNSDGRYEVLKNSTSVTDVKNPTNPEFSVVNSNGVKITLKQCSPPQNSSTKKPRVISNILLRCAQTEKDTPQSSSTLMIEQLQQEQDKDKLTTTSPILPGKQEKQRRKVTFVDRSPTSEKTSPITNVTMPKTALKKPAEQQDKKQFLQGFQLTAREPSMPDDSKPLSGDISVAINIEKRISKIEESFKKKDSDEIKKKKNDIENTGSNANNGTTMANMIAKRVVDERACNSGTSSNSTNIASGNHVAKTDVYTFLSDSSIVPAGAVKRKCPPGVPIADLKRQKAPQLVQKQETNKKQNVSQCNSVINKHTSSMEHVVPINRTINVIGNQDIGSSRTSNVNNTKVSTGPLLSNDTRDLLVDGYGLNIPASLSITLTSPKSPGTSGQFVESNDSSDNNRKVVMGKVNPSITLNDCSVDPRVLKALKTGQIRMPTTSPKVKSTTAMTATTTMVAAAAVKQTMTMMMTDCGEIANQQRMISSAAKRKREYESSKDILDLSGGNKKKDIHPLRIPQPGTKLNKTNKVMVSRDNMQPGGVSDQGQVVTLMSGHKYYRAPPGSLTPAAHRVNDCPLSPSTSRTPVYAPSFSLNRSNSDLSSVFPSLPSLYALHQAPNLQQFQMDTARLKLRPIVGSGVMSAIGNDNLNISGISGKSHLAAQCAPIKPARSSVASLAVPINKQQSTEKSTNINVNRTIPTVDSNKPLTFHNNEALESTDETRVQKRYSLNVENTNNRFLSRSECTKNNDQATNETTRNSNVNSNSESKNEIINTNDNLVQQHREATSPNIVSSTASPSPPPGNDGMMNAKNEGSAKNGNINDDNSNGSNNKQKSISSEVTCSKSPDSPDSSSITIENSGTSKSSILTDREMPTDAHTSLDTVKASESTVNPDNSTVDDSTITDNNNKFANKSEASEIAEQLTSVQKKLLAVFPSTDWAKNPVAAEHLGNFLKSLNATIKSEEFVEGSKTKKVDQKIIRNDDNNKKR</sequence>
<evidence type="ECO:0000256" key="5">
    <source>
        <dbReference type="ARBA" id="ARBA00023242"/>
    </source>
</evidence>
<dbReference type="EMBL" id="JAANIA010002070">
    <property type="protein sequence ID" value="KAG5317888.1"/>
    <property type="molecule type" value="Genomic_DNA"/>
</dbReference>
<dbReference type="InterPro" id="IPR001841">
    <property type="entry name" value="Znf_RING"/>
</dbReference>
<dbReference type="PROSITE" id="PS50089">
    <property type="entry name" value="ZF_RING_2"/>
    <property type="match status" value="1"/>
</dbReference>
<feature type="compositionally biased region" description="Polar residues" evidence="7">
    <location>
        <begin position="386"/>
        <end position="397"/>
    </location>
</feature>